<dbReference type="InterPro" id="IPR029010">
    <property type="entry name" value="ThuA-like"/>
</dbReference>
<dbReference type="PANTHER" id="PTHR40469">
    <property type="entry name" value="SECRETED GLYCOSYL HYDROLASE"/>
    <property type="match status" value="1"/>
</dbReference>
<dbReference type="Proteomes" id="UP000436016">
    <property type="component" value="Unassembled WGS sequence"/>
</dbReference>
<dbReference type="Pfam" id="PF06283">
    <property type="entry name" value="ThuA"/>
    <property type="match status" value="1"/>
</dbReference>
<feature type="domain" description="ThuA-like" evidence="1">
    <location>
        <begin position="5"/>
        <end position="216"/>
    </location>
</feature>
<dbReference type="PANTHER" id="PTHR40469:SF2">
    <property type="entry name" value="GALACTOSE-BINDING DOMAIN-LIKE SUPERFAMILY PROTEIN"/>
    <property type="match status" value="1"/>
</dbReference>
<organism evidence="2 3">
    <name type="scientific">Oceanomicrobium pacificus</name>
    <dbReference type="NCBI Taxonomy" id="2692916"/>
    <lineage>
        <taxon>Bacteria</taxon>
        <taxon>Pseudomonadati</taxon>
        <taxon>Pseudomonadota</taxon>
        <taxon>Alphaproteobacteria</taxon>
        <taxon>Rhodobacterales</taxon>
        <taxon>Paracoccaceae</taxon>
        <taxon>Oceanomicrobium</taxon>
    </lineage>
</organism>
<reference evidence="2 3" key="1">
    <citation type="submission" date="2019-12" db="EMBL/GenBank/DDBJ databases">
        <title>Strain KN286 was isolated from seawater, which was collected from Caroline Seamount in the tropical western Pacific.</title>
        <authorList>
            <person name="Wang Q."/>
        </authorList>
    </citation>
    <scope>NUCLEOTIDE SEQUENCE [LARGE SCALE GENOMIC DNA]</scope>
    <source>
        <strain evidence="2 3">KN286</strain>
    </source>
</reference>
<dbReference type="EMBL" id="WUWG01000006">
    <property type="protein sequence ID" value="MXU66575.1"/>
    <property type="molecule type" value="Genomic_DNA"/>
</dbReference>
<dbReference type="Gene3D" id="3.40.50.880">
    <property type="match status" value="1"/>
</dbReference>
<sequence length="242" mass="25845">MSKSALIVWGGWDGHEPDKVAALCAQILRDAGITAEVADSLDAFADADRLAALDLIVPVWTMGTIDKALVENVSEAVAGGTGLAGCHGGMCDAFRDQVLWQFMTGANWVAHPGGDGVDYRVNIRAGSSPLVDGIGDFDVSSEQYYLHVDPANEVLATTRFPTTRWYHSANGEVDVPVVWTRRWGAGRVYYNALGHKADVIDHGPALELMRRGLLWAAESKAAARAAGLSRDTFAAASAKGNY</sequence>
<keyword evidence="3" id="KW-1185">Reference proteome</keyword>
<dbReference type="AlphaFoldDB" id="A0A6B0TXZ1"/>
<evidence type="ECO:0000313" key="3">
    <source>
        <dbReference type="Proteomes" id="UP000436016"/>
    </source>
</evidence>
<dbReference type="SUPFAM" id="SSF52317">
    <property type="entry name" value="Class I glutamine amidotransferase-like"/>
    <property type="match status" value="1"/>
</dbReference>
<comment type="caution">
    <text evidence="2">The sequence shown here is derived from an EMBL/GenBank/DDBJ whole genome shotgun (WGS) entry which is preliminary data.</text>
</comment>
<dbReference type="RefSeq" id="WP_160856188.1">
    <property type="nucleotide sequence ID" value="NZ_WUWG01000006.1"/>
</dbReference>
<evidence type="ECO:0000313" key="2">
    <source>
        <dbReference type="EMBL" id="MXU66575.1"/>
    </source>
</evidence>
<accession>A0A6B0TXZ1</accession>
<protein>
    <recommendedName>
        <fullName evidence="1">ThuA-like domain-containing protein</fullName>
    </recommendedName>
</protein>
<evidence type="ECO:0000259" key="1">
    <source>
        <dbReference type="Pfam" id="PF06283"/>
    </source>
</evidence>
<proteinExistence type="predicted"/>
<name>A0A6B0TXZ1_9RHOB</name>
<gene>
    <name evidence="2" type="ORF">GSH16_14085</name>
</gene>
<dbReference type="InterPro" id="IPR029062">
    <property type="entry name" value="Class_I_gatase-like"/>
</dbReference>